<feature type="non-terminal residue" evidence="11">
    <location>
        <position position="585"/>
    </location>
</feature>
<dbReference type="Proteomes" id="UP000494163">
    <property type="component" value="Chromosome 2R"/>
</dbReference>
<sequence length="585" mass="64720">TIACQLSDFILLLLLLNVAVGFKFSIVHTNDMHARYDPIKSANAKCGKGEDEKGQCFGGFARVATAVERARAKGQVIYLDAGDTFQGTPWYSIYKGELAAELLNMLNPDAVALGNHEFDDGVEGLLPFIQKVKFPVVCANIDLRKVPQMQKLKNLVKSTVINKWGEKIGIIGYLTPETKTMVTPNDVEYEEEITAINAEAKKLNYSGVDIIIALGHSGYDMDMEIAKSCPQVDVVVGGHSHTFLYKGDPPSTEKAAGLYPTVVTRSNGRQVPVVQAYAYTKYLGRIDLEFDKSGHLTSFDGNPQLLDSSVPHNPEIKKLLDAKRKPIDELDKQVVGTTKTTLDGDWKRCRKEECTMGNVIADAFVYARVLEDFGGIYWTDAAVAFINAGGIRASINKTSDGSISAADIHAVMLFGNKLQVTEILGLQLLQSLEHAATVRGFYQNSGGFLQMSGVRVTLDYNKPKKKRVTSVEVLCSACDPPEFRQLEKQKSYKVIVSNYNLEGGDGHNFKDPDKPKVSTMQLTDRDALIQYFQQHKVVFPALEGRITVINKKRSSSHAAPTQLPNSRTFMVIILFYFFTRPIINV</sequence>
<reference evidence="11 12" key="1">
    <citation type="submission" date="2015-08" db="EMBL/GenBank/DDBJ databases">
        <title>Ancestral chromatin configuration constrains chromatin evolution on differentiating sex chromosomes in Drosophila.</title>
        <authorList>
            <person name="Zhou Q."/>
            <person name="Bachtrog D."/>
        </authorList>
    </citation>
    <scope>NUCLEOTIDE SEQUENCE [LARGE SCALE GENOMIC DNA]</scope>
    <source>
        <tissue evidence="11">Whole larvae</tissue>
    </source>
</reference>
<comment type="similarity">
    <text evidence="2 8">Belongs to the 5'-nucleotidase family.</text>
</comment>
<keyword evidence="7 8" id="KW-0378">Hydrolase</keyword>
<feature type="domain" description="5'-Nucleotidase C-terminal" evidence="10">
    <location>
        <begin position="334"/>
        <end position="507"/>
    </location>
</feature>
<dbReference type="STRING" id="30019.A0A0M5IZQ8"/>
<keyword evidence="4" id="KW-0479">Metal-binding</keyword>
<dbReference type="OMA" id="RMAVIQY"/>
<dbReference type="SUPFAM" id="SSF56300">
    <property type="entry name" value="Metallo-dependent phosphatases"/>
    <property type="match status" value="1"/>
</dbReference>
<dbReference type="FunFam" id="3.60.21.10:FF:000020">
    <property type="entry name" value="NT5E isoform 4"/>
    <property type="match status" value="1"/>
</dbReference>
<protein>
    <recommendedName>
        <fullName evidence="3">5'-nucleotidase</fullName>
        <ecNumber evidence="3">3.1.3.5</ecNumber>
    </recommendedName>
</protein>
<dbReference type="GO" id="GO:0006196">
    <property type="term" value="P:AMP catabolic process"/>
    <property type="evidence" value="ECO:0007669"/>
    <property type="project" value="TreeGrafter"/>
</dbReference>
<name>A0A0M5IZQ8_DROBS</name>
<dbReference type="GO" id="GO:0005886">
    <property type="term" value="C:plasma membrane"/>
    <property type="evidence" value="ECO:0007669"/>
    <property type="project" value="TreeGrafter"/>
</dbReference>
<accession>A0A0M5IZQ8</accession>
<feature type="chain" id="PRO_5005732206" description="5'-nucleotidase" evidence="8">
    <location>
        <begin position="22"/>
        <end position="585"/>
    </location>
</feature>
<evidence type="ECO:0000256" key="7">
    <source>
        <dbReference type="ARBA" id="ARBA00022801"/>
    </source>
</evidence>
<dbReference type="AlphaFoldDB" id="A0A0M5IZQ8"/>
<dbReference type="OrthoDB" id="7722975at2759"/>
<evidence type="ECO:0000313" key="12">
    <source>
        <dbReference type="Proteomes" id="UP000494163"/>
    </source>
</evidence>
<dbReference type="InterPro" id="IPR006146">
    <property type="entry name" value="5'-Nucleotdase_CS"/>
</dbReference>
<dbReference type="PANTHER" id="PTHR11575">
    <property type="entry name" value="5'-NUCLEOTIDASE-RELATED"/>
    <property type="match status" value="1"/>
</dbReference>
<feature type="domain" description="Calcineurin-like phosphoesterase" evidence="9">
    <location>
        <begin position="25"/>
        <end position="242"/>
    </location>
</feature>
<dbReference type="Gene3D" id="3.90.780.10">
    <property type="entry name" value="5'-Nucleotidase, C-terminal domain"/>
    <property type="match status" value="1"/>
</dbReference>
<keyword evidence="6 8" id="KW-0547">Nucleotide-binding</keyword>
<evidence type="ECO:0000256" key="4">
    <source>
        <dbReference type="ARBA" id="ARBA00022723"/>
    </source>
</evidence>
<dbReference type="PRINTS" id="PR01607">
    <property type="entry name" value="APYRASEFAMLY"/>
</dbReference>
<dbReference type="GO" id="GO:0000166">
    <property type="term" value="F:nucleotide binding"/>
    <property type="evidence" value="ECO:0007669"/>
    <property type="project" value="UniProtKB-KW"/>
</dbReference>
<proteinExistence type="inferred from homology"/>
<dbReference type="PROSITE" id="PS00786">
    <property type="entry name" value="5_NUCLEOTIDASE_2"/>
    <property type="match status" value="1"/>
</dbReference>
<evidence type="ECO:0000256" key="3">
    <source>
        <dbReference type="ARBA" id="ARBA00012643"/>
    </source>
</evidence>
<dbReference type="InterPro" id="IPR029052">
    <property type="entry name" value="Metallo-depent_PP-like"/>
</dbReference>
<evidence type="ECO:0000256" key="2">
    <source>
        <dbReference type="ARBA" id="ARBA00006654"/>
    </source>
</evidence>
<feature type="signal peptide" evidence="8">
    <location>
        <begin position="1"/>
        <end position="21"/>
    </location>
</feature>
<dbReference type="GO" id="GO:0046872">
    <property type="term" value="F:metal ion binding"/>
    <property type="evidence" value="ECO:0007669"/>
    <property type="project" value="UniProtKB-KW"/>
</dbReference>
<evidence type="ECO:0000256" key="1">
    <source>
        <dbReference type="ARBA" id="ARBA00000815"/>
    </source>
</evidence>
<organism evidence="11 12">
    <name type="scientific">Drosophila busckii</name>
    <name type="common">Fruit fly</name>
    <dbReference type="NCBI Taxonomy" id="30019"/>
    <lineage>
        <taxon>Eukaryota</taxon>
        <taxon>Metazoa</taxon>
        <taxon>Ecdysozoa</taxon>
        <taxon>Arthropoda</taxon>
        <taxon>Hexapoda</taxon>
        <taxon>Insecta</taxon>
        <taxon>Pterygota</taxon>
        <taxon>Neoptera</taxon>
        <taxon>Endopterygota</taxon>
        <taxon>Diptera</taxon>
        <taxon>Brachycera</taxon>
        <taxon>Muscomorpha</taxon>
        <taxon>Ephydroidea</taxon>
        <taxon>Drosophilidae</taxon>
        <taxon>Drosophila</taxon>
    </lineage>
</organism>
<dbReference type="Gene3D" id="3.60.21.10">
    <property type="match status" value="1"/>
</dbReference>
<dbReference type="InterPro" id="IPR004843">
    <property type="entry name" value="Calcineurin-like_PHP"/>
</dbReference>
<comment type="catalytic activity">
    <reaction evidence="1">
        <text>a ribonucleoside 5'-phosphate + H2O = a ribonucleoside + phosphate</text>
        <dbReference type="Rhea" id="RHEA:12484"/>
        <dbReference type="ChEBI" id="CHEBI:15377"/>
        <dbReference type="ChEBI" id="CHEBI:18254"/>
        <dbReference type="ChEBI" id="CHEBI:43474"/>
        <dbReference type="ChEBI" id="CHEBI:58043"/>
        <dbReference type="EC" id="3.1.3.5"/>
    </reaction>
</comment>
<evidence type="ECO:0000259" key="9">
    <source>
        <dbReference type="Pfam" id="PF00149"/>
    </source>
</evidence>
<dbReference type="EMBL" id="CP012524">
    <property type="protein sequence ID" value="ALC41074.1"/>
    <property type="molecule type" value="Genomic_DNA"/>
</dbReference>
<dbReference type="FunFam" id="3.90.780.10:FF:000001">
    <property type="entry name" value="NT5E isoform 3"/>
    <property type="match status" value="1"/>
</dbReference>
<dbReference type="EC" id="3.1.3.5" evidence="3"/>
<evidence type="ECO:0000313" key="11">
    <source>
        <dbReference type="EMBL" id="ALC41074.1"/>
    </source>
</evidence>
<gene>
    <name evidence="11" type="ORF">Dbus_chr2Rg653</name>
</gene>
<keyword evidence="5 8" id="KW-0732">Signal</keyword>
<feature type="non-terminal residue" evidence="11">
    <location>
        <position position="1"/>
    </location>
</feature>
<evidence type="ECO:0000256" key="6">
    <source>
        <dbReference type="ARBA" id="ARBA00022741"/>
    </source>
</evidence>
<evidence type="ECO:0000256" key="5">
    <source>
        <dbReference type="ARBA" id="ARBA00022729"/>
    </source>
</evidence>
<evidence type="ECO:0000259" key="10">
    <source>
        <dbReference type="Pfam" id="PF02872"/>
    </source>
</evidence>
<dbReference type="CDD" id="cd07409">
    <property type="entry name" value="MPP_CD73_N"/>
    <property type="match status" value="1"/>
</dbReference>
<dbReference type="SMR" id="A0A0M5IZQ8"/>
<keyword evidence="12" id="KW-1185">Reference proteome</keyword>
<dbReference type="Pfam" id="PF00149">
    <property type="entry name" value="Metallophos"/>
    <property type="match status" value="1"/>
</dbReference>
<dbReference type="InterPro" id="IPR036907">
    <property type="entry name" value="5'-Nucleotdase_C_sf"/>
</dbReference>
<dbReference type="GO" id="GO:0008253">
    <property type="term" value="F:5'-nucleotidase activity"/>
    <property type="evidence" value="ECO:0007669"/>
    <property type="project" value="UniProtKB-EC"/>
</dbReference>
<dbReference type="InterPro" id="IPR006179">
    <property type="entry name" value="5_nucleotidase/apyrase"/>
</dbReference>
<dbReference type="SUPFAM" id="SSF55816">
    <property type="entry name" value="5'-nucleotidase (syn. UDP-sugar hydrolase), C-terminal domain"/>
    <property type="match status" value="1"/>
</dbReference>
<dbReference type="Pfam" id="PF02872">
    <property type="entry name" value="5_nucleotid_C"/>
    <property type="match status" value="1"/>
</dbReference>
<dbReference type="InterPro" id="IPR008334">
    <property type="entry name" value="5'-Nucleotdase_C"/>
</dbReference>
<dbReference type="PANTHER" id="PTHR11575:SF24">
    <property type="entry name" value="5'-NUCLEOTIDASE"/>
    <property type="match status" value="1"/>
</dbReference>
<evidence type="ECO:0000256" key="8">
    <source>
        <dbReference type="RuleBase" id="RU362119"/>
    </source>
</evidence>